<evidence type="ECO:0000256" key="1">
    <source>
        <dbReference type="SAM" id="MobiDB-lite"/>
    </source>
</evidence>
<dbReference type="InterPro" id="IPR045340">
    <property type="entry name" value="DUF6533"/>
</dbReference>
<dbReference type="Proteomes" id="UP000008370">
    <property type="component" value="Unassembled WGS sequence"/>
</dbReference>
<feature type="transmembrane region" description="Helical" evidence="2">
    <location>
        <begin position="55"/>
        <end position="78"/>
    </location>
</feature>
<organism evidence="4 5">
    <name type="scientific">Phanerochaete carnosa (strain HHB-10118-sp)</name>
    <name type="common">White-rot fungus</name>
    <name type="synonym">Peniophora carnosa</name>
    <dbReference type="NCBI Taxonomy" id="650164"/>
    <lineage>
        <taxon>Eukaryota</taxon>
        <taxon>Fungi</taxon>
        <taxon>Dikarya</taxon>
        <taxon>Basidiomycota</taxon>
        <taxon>Agaricomycotina</taxon>
        <taxon>Agaricomycetes</taxon>
        <taxon>Polyporales</taxon>
        <taxon>Phanerochaetaceae</taxon>
        <taxon>Phanerochaete</taxon>
    </lineage>
</organism>
<name>K5X423_PHACS</name>
<keyword evidence="2" id="KW-1133">Transmembrane helix</keyword>
<accession>K5X423</accession>
<dbReference type="EMBL" id="JH930470">
    <property type="protein sequence ID" value="EKM57582.1"/>
    <property type="molecule type" value="Genomic_DNA"/>
</dbReference>
<feature type="domain" description="DUF6533" evidence="3">
    <location>
        <begin position="30"/>
        <end position="67"/>
    </location>
</feature>
<feature type="compositionally biased region" description="Acidic residues" evidence="1">
    <location>
        <begin position="321"/>
        <end position="332"/>
    </location>
</feature>
<dbReference type="HOGENOM" id="CLU_053360_2_0_1"/>
<dbReference type="AlphaFoldDB" id="K5X423"/>
<feature type="transmembrane region" description="Helical" evidence="2">
    <location>
        <begin position="215"/>
        <end position="236"/>
    </location>
</feature>
<dbReference type="RefSeq" id="XP_007392929.1">
    <property type="nucleotide sequence ID" value="XM_007392867.1"/>
</dbReference>
<reference evidence="4 5" key="1">
    <citation type="journal article" date="2012" name="BMC Genomics">
        <title>Comparative genomics of the white-rot fungi, Phanerochaete carnosa and P. chrysosporium, to elucidate the genetic basis of the distinct wood types they colonize.</title>
        <authorList>
            <person name="Suzuki H."/>
            <person name="MacDonald J."/>
            <person name="Syed K."/>
            <person name="Salamov A."/>
            <person name="Hori C."/>
            <person name="Aerts A."/>
            <person name="Henrissat B."/>
            <person name="Wiebenga A."/>
            <person name="vanKuyk P.A."/>
            <person name="Barry K."/>
            <person name="Lindquist E."/>
            <person name="LaButti K."/>
            <person name="Lapidus A."/>
            <person name="Lucas S."/>
            <person name="Coutinho P."/>
            <person name="Gong Y."/>
            <person name="Samejima M."/>
            <person name="Mahadevan R."/>
            <person name="Abou-Zaid M."/>
            <person name="de Vries R.P."/>
            <person name="Igarashi K."/>
            <person name="Yadav J.S."/>
            <person name="Grigoriev I.V."/>
            <person name="Master E.R."/>
        </authorList>
    </citation>
    <scope>NUCLEOTIDE SEQUENCE [LARGE SCALE GENOMIC DNA]</scope>
    <source>
        <strain evidence="4 5">HHB-10118-sp</strain>
    </source>
</reference>
<evidence type="ECO:0000256" key="2">
    <source>
        <dbReference type="SAM" id="Phobius"/>
    </source>
</evidence>
<feature type="region of interest" description="Disordered" evidence="1">
    <location>
        <begin position="313"/>
        <end position="348"/>
    </location>
</feature>
<dbReference type="KEGG" id="pco:PHACADRAFT_91090"/>
<dbReference type="Pfam" id="PF20151">
    <property type="entry name" value="DUF6533"/>
    <property type="match status" value="1"/>
</dbReference>
<keyword evidence="2" id="KW-0812">Transmembrane</keyword>
<proteinExistence type="predicted"/>
<feature type="transmembrane region" description="Helical" evidence="2">
    <location>
        <begin position="124"/>
        <end position="148"/>
    </location>
</feature>
<dbReference type="InParanoid" id="K5X423"/>
<gene>
    <name evidence="4" type="ORF">PHACADRAFT_91090</name>
</gene>
<dbReference type="GeneID" id="18920718"/>
<protein>
    <recommendedName>
        <fullName evidence="3">DUF6533 domain-containing protein</fullName>
    </recommendedName>
</protein>
<evidence type="ECO:0000313" key="5">
    <source>
        <dbReference type="Proteomes" id="UP000008370"/>
    </source>
</evidence>
<evidence type="ECO:0000259" key="3">
    <source>
        <dbReference type="Pfam" id="PF20151"/>
    </source>
</evidence>
<feature type="transmembrane region" description="Helical" evidence="2">
    <location>
        <begin position="90"/>
        <end position="112"/>
    </location>
</feature>
<sequence length="348" mass="39039">MFSIISNRTVFRSAGEVWHCEGVLNAYIEAALVLYDHLITLDQEIRTVWQQKFSVVSLLIVSTRWTLLFTTASDFLLYEPLNNVNYSCEATYWITKIPDLVGFAHIAVFSALRVCALWNQNYILFIIVFILSLPPVVTNAVSATPFWISEQSHLTPMSLQVFLSTWLIQISPTYRYIVPRHPHSVDCCGLACPSVDMDEDLPPIQRSKIVKHQVFACYIILLVLNVTDIASFYFVSSPSLSTTWDIDHQQTPITNVASFTSTLPQILVCRFMMNLRQTSLARSNTSEVGTSQQLASLHTLTFSSGATPSFMGNMGEPLNYDQDDMAEDDEAFVSDGKPAPQSGEQPDV</sequence>
<keyword evidence="5" id="KW-1185">Reference proteome</keyword>
<feature type="transmembrane region" description="Helical" evidence="2">
    <location>
        <begin position="154"/>
        <end position="174"/>
    </location>
</feature>
<dbReference type="OrthoDB" id="2804045at2759"/>
<feature type="transmembrane region" description="Helical" evidence="2">
    <location>
        <begin position="256"/>
        <end position="273"/>
    </location>
</feature>
<evidence type="ECO:0000313" key="4">
    <source>
        <dbReference type="EMBL" id="EKM57582.1"/>
    </source>
</evidence>
<keyword evidence="2" id="KW-0472">Membrane</keyword>